<dbReference type="AlphaFoldDB" id="A0A516PYI2"/>
<feature type="transmembrane region" description="Helical" evidence="1">
    <location>
        <begin position="181"/>
        <end position="202"/>
    </location>
</feature>
<dbReference type="OrthoDB" id="3732951at2"/>
<keyword evidence="1" id="KW-1133">Transmembrane helix</keyword>
<feature type="transmembrane region" description="Helical" evidence="1">
    <location>
        <begin position="148"/>
        <end position="175"/>
    </location>
</feature>
<keyword evidence="3" id="KW-1185">Reference proteome</keyword>
<evidence type="ECO:0000313" key="2">
    <source>
        <dbReference type="EMBL" id="QDP96228.1"/>
    </source>
</evidence>
<organism evidence="2 3">
    <name type="scientific">Microlunatus elymi</name>
    <dbReference type="NCBI Taxonomy" id="2596828"/>
    <lineage>
        <taxon>Bacteria</taxon>
        <taxon>Bacillati</taxon>
        <taxon>Actinomycetota</taxon>
        <taxon>Actinomycetes</taxon>
        <taxon>Propionibacteriales</taxon>
        <taxon>Propionibacteriaceae</taxon>
        <taxon>Microlunatus</taxon>
    </lineage>
</organism>
<sequence>MKTSFRPMIMLAVLSPLTAEFLLGDQYLSGMAPAGQQIGMLISFIALYGMGAVLIRELARRLRLGWAGLLLLALGYGIFEEGLITQTLFNPHYLGLNLLAPGHIGLLGIGAPWTVFVISLHVIWSICTPIAIVEAWHGSDGTADTRPWLGRAATVVCLIIFAIGAAAILTVSTVFASPPFLAHPAQLIIVAVLVLLVVLAAVRLRGRGSDVTASLPATPARIGWSALLGFLATTAFQLINGLPDRLAWLSFAGMLAVWAVALLIMVSRRPDPFGLAVGAVLTYAWVGMRSALGEAGLPGLVEQSLLILLFLAGLAWSYRRLLNRAGQPARPERSTVRS</sequence>
<evidence type="ECO:0008006" key="4">
    <source>
        <dbReference type="Google" id="ProtNLM"/>
    </source>
</evidence>
<dbReference type="Proteomes" id="UP000319263">
    <property type="component" value="Chromosome"/>
</dbReference>
<accession>A0A516PYI2</accession>
<keyword evidence="1" id="KW-0472">Membrane</keyword>
<protein>
    <recommendedName>
        <fullName evidence="4">DUF998 domain-containing protein</fullName>
    </recommendedName>
</protein>
<feature type="transmembrane region" description="Helical" evidence="1">
    <location>
        <begin position="62"/>
        <end position="79"/>
    </location>
</feature>
<dbReference type="RefSeq" id="WP_143986194.1">
    <property type="nucleotide sequence ID" value="NZ_CP041692.1"/>
</dbReference>
<evidence type="ECO:0000313" key="3">
    <source>
        <dbReference type="Proteomes" id="UP000319263"/>
    </source>
</evidence>
<dbReference type="KEGG" id="mik:FOE78_10225"/>
<gene>
    <name evidence="2" type="ORF">FOE78_10225</name>
</gene>
<reference evidence="2 3" key="1">
    <citation type="submission" date="2019-07" db="EMBL/GenBank/DDBJ databases">
        <title>Microlunatus dokdonensis sp. nov. isolated from the rhizospheric soil of the wild plant Elymus tsukushiensis.</title>
        <authorList>
            <person name="Ghim S.-Y."/>
            <person name="Hwang Y.-J."/>
            <person name="Son J.-S."/>
            <person name="Shin J.-H."/>
        </authorList>
    </citation>
    <scope>NUCLEOTIDE SEQUENCE [LARGE SCALE GENOMIC DNA]</scope>
    <source>
        <strain evidence="2 3">KUDC0627</strain>
    </source>
</reference>
<evidence type="ECO:0000256" key="1">
    <source>
        <dbReference type="SAM" id="Phobius"/>
    </source>
</evidence>
<feature type="transmembrane region" description="Helical" evidence="1">
    <location>
        <begin position="34"/>
        <end position="55"/>
    </location>
</feature>
<feature type="transmembrane region" description="Helical" evidence="1">
    <location>
        <begin position="273"/>
        <end position="292"/>
    </location>
</feature>
<feature type="transmembrane region" description="Helical" evidence="1">
    <location>
        <begin position="113"/>
        <end position="136"/>
    </location>
</feature>
<feature type="transmembrane region" description="Helical" evidence="1">
    <location>
        <begin position="304"/>
        <end position="322"/>
    </location>
</feature>
<keyword evidence="1" id="KW-0812">Transmembrane</keyword>
<feature type="transmembrane region" description="Helical" evidence="1">
    <location>
        <begin position="246"/>
        <end position="266"/>
    </location>
</feature>
<proteinExistence type="predicted"/>
<dbReference type="EMBL" id="CP041692">
    <property type="protein sequence ID" value="QDP96228.1"/>
    <property type="molecule type" value="Genomic_DNA"/>
</dbReference>
<name>A0A516PYI2_9ACTN</name>
<feature type="transmembrane region" description="Helical" evidence="1">
    <location>
        <begin position="222"/>
        <end position="240"/>
    </location>
</feature>